<comment type="caution">
    <text evidence="1">The sequence shown here is derived from an EMBL/GenBank/DDBJ whole genome shotgun (WGS) entry which is preliminary data.</text>
</comment>
<proteinExistence type="predicted"/>
<sequence>MEFVLGALADLLNWHVLRDPEGVLGRAVVELGRAETFCLRAARGQPEGGVCSLPPPDGSTLQRLLVDPDTVSLEHITLEAINKTLKCVRHTLNGVPSARPAHPEGDKLVREVHLTAELMATAARIGRALISLGTNPHSNLGYSVINLGVANLAPTFCTDTANKLLSLVDQYRQLWLERHQPAGLQRSLIVLTGLLQKLIPETARADGLQ</sequence>
<organism evidence="1 2">
    <name type="scientific">Amphibalanus amphitrite</name>
    <name type="common">Striped barnacle</name>
    <name type="synonym">Balanus amphitrite</name>
    <dbReference type="NCBI Taxonomy" id="1232801"/>
    <lineage>
        <taxon>Eukaryota</taxon>
        <taxon>Metazoa</taxon>
        <taxon>Ecdysozoa</taxon>
        <taxon>Arthropoda</taxon>
        <taxon>Crustacea</taxon>
        <taxon>Multicrustacea</taxon>
        <taxon>Cirripedia</taxon>
        <taxon>Thoracica</taxon>
        <taxon>Thoracicalcarea</taxon>
        <taxon>Balanomorpha</taxon>
        <taxon>Balanoidea</taxon>
        <taxon>Balanidae</taxon>
        <taxon>Amphibalaninae</taxon>
        <taxon>Amphibalanus</taxon>
    </lineage>
</organism>
<accession>A0A6A4X2B2</accession>
<evidence type="ECO:0000313" key="2">
    <source>
        <dbReference type="Proteomes" id="UP000440578"/>
    </source>
</evidence>
<dbReference type="OrthoDB" id="5806726at2759"/>
<dbReference type="Proteomes" id="UP000440578">
    <property type="component" value="Unassembled WGS sequence"/>
</dbReference>
<name>A0A6A4X2B2_AMPAM</name>
<evidence type="ECO:0000313" key="1">
    <source>
        <dbReference type="EMBL" id="KAF0310164.1"/>
    </source>
</evidence>
<gene>
    <name evidence="1" type="ORF">FJT64_018790</name>
</gene>
<dbReference type="EMBL" id="VIIS01000340">
    <property type="protein sequence ID" value="KAF0310164.1"/>
    <property type="molecule type" value="Genomic_DNA"/>
</dbReference>
<protein>
    <submittedName>
        <fullName evidence="1">Uncharacterized protein</fullName>
    </submittedName>
</protein>
<reference evidence="1 2" key="1">
    <citation type="submission" date="2019-07" db="EMBL/GenBank/DDBJ databases">
        <title>Draft genome assembly of a fouling barnacle, Amphibalanus amphitrite (Darwin, 1854): The first reference genome for Thecostraca.</title>
        <authorList>
            <person name="Kim W."/>
        </authorList>
    </citation>
    <scope>NUCLEOTIDE SEQUENCE [LARGE SCALE GENOMIC DNA]</scope>
    <source>
        <strain evidence="1">SNU_AA5</strain>
        <tissue evidence="1">Soma without cirri and trophi</tissue>
    </source>
</reference>
<dbReference type="AlphaFoldDB" id="A0A6A4X2B2"/>
<keyword evidence="2" id="KW-1185">Reference proteome</keyword>